<proteinExistence type="predicted"/>
<dbReference type="SUPFAM" id="SSF158446">
    <property type="entry name" value="IVS-encoded protein-like"/>
    <property type="match status" value="1"/>
</dbReference>
<feature type="domain" description="bAvd-like" evidence="1">
    <location>
        <begin position="10"/>
        <end position="96"/>
    </location>
</feature>
<dbReference type="EMBL" id="LBTN01000005">
    <property type="protein sequence ID" value="KKQ41146.1"/>
    <property type="molecule type" value="Genomic_DNA"/>
</dbReference>
<protein>
    <recommendedName>
        <fullName evidence="1">bAvd-like domain-containing protein</fullName>
    </recommendedName>
</protein>
<evidence type="ECO:0000313" key="2">
    <source>
        <dbReference type="EMBL" id="KKQ41146.1"/>
    </source>
</evidence>
<dbReference type="InterPro" id="IPR036583">
    <property type="entry name" value="23S_rRNA_IVS_sf"/>
</dbReference>
<dbReference type="InterPro" id="IPR055360">
    <property type="entry name" value="bAvd"/>
</dbReference>
<dbReference type="Proteomes" id="UP000034333">
    <property type="component" value="Unassembled WGS sequence"/>
</dbReference>
<reference evidence="2 3" key="1">
    <citation type="journal article" date="2015" name="Nature">
        <title>rRNA introns, odd ribosomes, and small enigmatic genomes across a large radiation of phyla.</title>
        <authorList>
            <person name="Brown C.T."/>
            <person name="Hug L.A."/>
            <person name="Thomas B.C."/>
            <person name="Sharon I."/>
            <person name="Castelle C.J."/>
            <person name="Singh A."/>
            <person name="Wilkins M.J."/>
            <person name="Williams K.H."/>
            <person name="Banfield J.F."/>
        </authorList>
    </citation>
    <scope>NUCLEOTIDE SEQUENCE [LARGE SCALE GENOMIC DNA]</scope>
</reference>
<dbReference type="CDD" id="cd16376">
    <property type="entry name" value="Avd_like"/>
    <property type="match status" value="1"/>
</dbReference>
<organism evidence="2 3">
    <name type="scientific">Candidatus Magasanikbacteria bacterium GW2011_GWA2_37_8</name>
    <dbReference type="NCBI Taxonomy" id="1619036"/>
    <lineage>
        <taxon>Bacteria</taxon>
        <taxon>Candidatus Magasanikiibacteriota</taxon>
    </lineage>
</organism>
<evidence type="ECO:0000259" key="1">
    <source>
        <dbReference type="Pfam" id="PF22296"/>
    </source>
</evidence>
<evidence type="ECO:0000313" key="3">
    <source>
        <dbReference type="Proteomes" id="UP000034333"/>
    </source>
</evidence>
<dbReference type="AlphaFoldDB" id="A0A0G0KKP7"/>
<name>A0A0G0KKP7_9BACT</name>
<accession>A0A0G0KKP7</accession>
<sequence length="102" mass="11745">MLNNLLPPPPAFPASAKNDLNSMWEGVPILKRTIEAGYLPKEEKLPFIKKASDKFDILKVFIRLLRELNIIDQKKYLALQTIIQEIGRMFGGWMKSLPQNHL</sequence>
<dbReference type="Gene3D" id="1.20.1440.60">
    <property type="entry name" value="23S rRNA-intervening sequence"/>
    <property type="match status" value="1"/>
</dbReference>
<gene>
    <name evidence="2" type="ORF">US58_C0005G0071</name>
</gene>
<comment type="caution">
    <text evidence="2">The sequence shown here is derived from an EMBL/GenBank/DDBJ whole genome shotgun (WGS) entry which is preliminary data.</text>
</comment>
<dbReference type="STRING" id="1619036.US58_C0005G0071"/>
<dbReference type="Pfam" id="PF22296">
    <property type="entry name" value="bAvd"/>
    <property type="match status" value="1"/>
</dbReference>